<evidence type="ECO:0000313" key="4">
    <source>
        <dbReference type="Proteomes" id="UP001396334"/>
    </source>
</evidence>
<dbReference type="InterPro" id="IPR054722">
    <property type="entry name" value="PolX-like_BBD"/>
</dbReference>
<reference evidence="3 4" key="1">
    <citation type="journal article" date="2024" name="G3 (Bethesda)">
        <title>Genome assembly of Hibiscus sabdariffa L. provides insights into metabolisms of medicinal natural products.</title>
        <authorList>
            <person name="Kim T."/>
        </authorList>
    </citation>
    <scope>NUCLEOTIDE SEQUENCE [LARGE SCALE GENOMIC DNA]</scope>
    <source>
        <strain evidence="3">TK-2024</strain>
        <tissue evidence="3">Old leaves</tissue>
    </source>
</reference>
<dbReference type="PROSITE" id="PS50158">
    <property type="entry name" value="ZF_CCHC"/>
    <property type="match status" value="1"/>
</dbReference>
<dbReference type="Pfam" id="PF00098">
    <property type="entry name" value="zf-CCHC"/>
    <property type="match status" value="1"/>
</dbReference>
<evidence type="ECO:0000256" key="1">
    <source>
        <dbReference type="PROSITE-ProRule" id="PRU00047"/>
    </source>
</evidence>
<dbReference type="Proteomes" id="UP001396334">
    <property type="component" value="Unassembled WGS sequence"/>
</dbReference>
<proteinExistence type="predicted"/>
<dbReference type="EMBL" id="JBBPBN010000017">
    <property type="protein sequence ID" value="KAK9020249.1"/>
    <property type="molecule type" value="Genomic_DNA"/>
</dbReference>
<dbReference type="InterPro" id="IPR001878">
    <property type="entry name" value="Znf_CCHC"/>
</dbReference>
<dbReference type="Pfam" id="PF22936">
    <property type="entry name" value="Pol_BBD"/>
    <property type="match status" value="1"/>
</dbReference>
<dbReference type="InterPro" id="IPR013103">
    <property type="entry name" value="RVT_2"/>
</dbReference>
<feature type="domain" description="CCHC-type" evidence="2">
    <location>
        <begin position="35"/>
        <end position="49"/>
    </location>
</feature>
<keyword evidence="4" id="KW-1185">Reference proteome</keyword>
<dbReference type="InterPro" id="IPR036875">
    <property type="entry name" value="Znf_CCHC_sf"/>
</dbReference>
<accession>A0ABR2S4X8</accession>
<keyword evidence="1" id="KW-0863">Zinc-finger</keyword>
<evidence type="ECO:0000259" key="2">
    <source>
        <dbReference type="PROSITE" id="PS50158"/>
    </source>
</evidence>
<comment type="caution">
    <text evidence="3">The sequence shown here is derived from an EMBL/GenBank/DDBJ whole genome shotgun (WGS) entry which is preliminary data.</text>
</comment>
<keyword evidence="1" id="KW-0862">Zinc</keyword>
<evidence type="ECO:0000313" key="3">
    <source>
        <dbReference type="EMBL" id="KAK9020249.1"/>
    </source>
</evidence>
<dbReference type="Pfam" id="PF07727">
    <property type="entry name" value="RVT_2"/>
    <property type="match status" value="1"/>
</dbReference>
<organism evidence="3 4">
    <name type="scientific">Hibiscus sabdariffa</name>
    <name type="common">roselle</name>
    <dbReference type="NCBI Taxonomy" id="183260"/>
    <lineage>
        <taxon>Eukaryota</taxon>
        <taxon>Viridiplantae</taxon>
        <taxon>Streptophyta</taxon>
        <taxon>Embryophyta</taxon>
        <taxon>Tracheophyta</taxon>
        <taxon>Spermatophyta</taxon>
        <taxon>Magnoliopsida</taxon>
        <taxon>eudicotyledons</taxon>
        <taxon>Gunneridae</taxon>
        <taxon>Pentapetalae</taxon>
        <taxon>rosids</taxon>
        <taxon>malvids</taxon>
        <taxon>Malvales</taxon>
        <taxon>Malvaceae</taxon>
        <taxon>Malvoideae</taxon>
        <taxon>Hibiscus</taxon>
    </lineage>
</organism>
<dbReference type="Pfam" id="PF25597">
    <property type="entry name" value="SH3_retrovirus"/>
    <property type="match status" value="1"/>
</dbReference>
<gene>
    <name evidence="3" type="ORF">V6N11_054739</name>
</gene>
<dbReference type="InterPro" id="IPR057670">
    <property type="entry name" value="SH3_retrovirus"/>
</dbReference>
<dbReference type="SUPFAM" id="SSF57756">
    <property type="entry name" value="Retrovirus zinc finger-like domains"/>
    <property type="match status" value="1"/>
</dbReference>
<name>A0ABR2S4X8_9ROSI</name>
<sequence>MRSLLVKEKSNGLSFLRKEHAIEKYVPDEPVTGNCFHCDRTGHLKRNCPLYLEEVKRARTKRMPSSGIYVIDINLSTSTSWVLDTGCGSHICTSVQGLQKRRNLDKGDVDLRVGNGEKVVALAIGTYTLSLPSGLVLNLEDCYFVPSFTKNIISVSCLDRIGFEIVIKNNCCSFYHDNLFYGSTQLFKRHHMRYGLKRPSMSFMKIWGCDAYVKHQMSTKLEPKSHKCLFVGYPKETKGYYFFNPNENKVFVARTGVFLEREFVSKKDKGRNVELKKVQEEQINEPIVEHIPQIVEENSIDLETQPLRRSTRERHAPKRYGFLITTQADVILVDQDEPTTYQGAVSSTDSEKWLEAMRSEMDFMSTNQVWTLVEPPEGVKPIRCKRVFKRKIDMDGNVQTYKGRLVPKGFRQVHGKDYDETFSHVAMFKSIRIMLAIVAFHEYEIWQMDVKTAFLNGKLEEDVYMTQLEGFVTSENAGKFGFIRNEDEPCVYKKISGSIVISTHLPYDLG</sequence>
<protein>
    <recommendedName>
        <fullName evidence="2">CCHC-type domain-containing protein</fullName>
    </recommendedName>
</protein>
<keyword evidence="1" id="KW-0479">Metal-binding</keyword>